<reference evidence="5" key="1">
    <citation type="submission" date="2016-12" db="EMBL/GenBank/DDBJ databases">
        <title>Draft genome of Streptococcus lactarius CCUG 66490T type strain.</title>
        <authorList>
            <person name="Salva-Serra F."/>
            <person name="Engstrom-Jakobsson H."/>
            <person name="Thorell K."/>
            <person name="Gomila M."/>
            <person name="Gonzales-Siles L."/>
            <person name="Busquets A."/>
            <person name="Jaen-Luchoro D."/>
            <person name="Karlsson R."/>
            <person name="Kristiansson E."/>
            <person name="Moore E."/>
        </authorList>
    </citation>
    <scope>NUCLEOTIDE SEQUENCE</scope>
    <source>
        <strain evidence="5">CCUG 66490</strain>
    </source>
</reference>
<evidence type="ECO:0000313" key="7">
    <source>
        <dbReference type="Proteomes" id="UP000676511"/>
    </source>
</evidence>
<evidence type="ECO:0000256" key="2">
    <source>
        <dbReference type="SAM" id="Phobius"/>
    </source>
</evidence>
<organism evidence="5 8">
    <name type="scientific">Streptococcus lactarius</name>
    <dbReference type="NCBI Taxonomy" id="684066"/>
    <lineage>
        <taxon>Bacteria</taxon>
        <taxon>Bacillati</taxon>
        <taxon>Bacillota</taxon>
        <taxon>Bacilli</taxon>
        <taxon>Lactobacillales</taxon>
        <taxon>Streptococcaceae</taxon>
        <taxon>Streptococcus</taxon>
    </lineage>
</organism>
<name>A0A9X1BCK1_9STRE</name>
<keyword evidence="2" id="KW-0812">Transmembrane</keyword>
<dbReference type="SUPFAM" id="SSF54427">
    <property type="entry name" value="NTF2-like"/>
    <property type="match status" value="1"/>
</dbReference>
<gene>
    <name evidence="5" type="ORF">BTU61_04230</name>
    <name evidence="6" type="ORF">J4854_08595</name>
</gene>
<dbReference type="Gene3D" id="3.10.450.240">
    <property type="match status" value="1"/>
</dbReference>
<feature type="transmembrane region" description="Helical" evidence="2">
    <location>
        <begin position="84"/>
        <end position="103"/>
    </location>
</feature>
<feature type="compositionally biased region" description="Low complexity" evidence="1">
    <location>
        <begin position="109"/>
        <end position="121"/>
    </location>
</feature>
<keyword evidence="2" id="KW-0472">Membrane</keyword>
<dbReference type="SMART" id="SM00978">
    <property type="entry name" value="Tim44"/>
    <property type="match status" value="1"/>
</dbReference>
<dbReference type="InterPro" id="IPR032710">
    <property type="entry name" value="NTF2-like_dom_sf"/>
</dbReference>
<keyword evidence="7" id="KW-1185">Reference proteome</keyword>
<evidence type="ECO:0000256" key="1">
    <source>
        <dbReference type="SAM" id="MobiDB-lite"/>
    </source>
</evidence>
<dbReference type="EMBL" id="CP072329">
    <property type="protein sequence ID" value="QUB38595.1"/>
    <property type="molecule type" value="Genomic_DNA"/>
</dbReference>
<feature type="region of interest" description="Disordered" evidence="1">
    <location>
        <begin position="109"/>
        <end position="134"/>
    </location>
</feature>
<dbReference type="Pfam" id="PF04280">
    <property type="entry name" value="Tim44"/>
    <property type="match status" value="1"/>
</dbReference>
<dbReference type="Proteomes" id="UP001138780">
    <property type="component" value="Unassembled WGS sequence"/>
</dbReference>
<sequence length="332" mass="36933">MKKRILVLGILLSALLFVCVPSAHAGVGNTDSGGSSLIDSGGGGSSWSGGGSSWSDNDSSWSGRSSWSSDSSSYSSSDSVSSSGFLTGLTIMIVLLAFVFNAIKQNGGLSNDSEDSSSGSGPKRTTEERAGRPIENNYEAIRRIRKLDPMFDEDRFLSQVKLVYLQLQSAWTEKDWNSVRSLESTSLYEQHLTQLQEHIRAKTTNVLERVRVENSKIKDFIENPEGNDRIEVILSSTMRDYIRDDESGRVIEGDPTKDLFTVYRMVFLREHGAQTEIIKNSEVLSDHCPNCGAPLTIDTIDKCEYCQASLKHNPKDWVLDVYEVVDEIEFYR</sequence>
<evidence type="ECO:0000259" key="4">
    <source>
        <dbReference type="SMART" id="SM00978"/>
    </source>
</evidence>
<protein>
    <submittedName>
        <fullName evidence="6">TIM44-like domain-containing protein</fullName>
    </submittedName>
    <submittedName>
        <fullName evidence="5">Transporter</fullName>
    </submittedName>
</protein>
<feature type="domain" description="Tim44-like" evidence="4">
    <location>
        <begin position="139"/>
        <end position="277"/>
    </location>
</feature>
<evidence type="ECO:0000313" key="6">
    <source>
        <dbReference type="EMBL" id="QUB38595.1"/>
    </source>
</evidence>
<accession>A0A9X1BCK1</accession>
<keyword evidence="3" id="KW-0732">Signal</keyword>
<evidence type="ECO:0000313" key="8">
    <source>
        <dbReference type="Proteomes" id="UP001138780"/>
    </source>
</evidence>
<feature type="chain" id="PRO_5040900147" evidence="3">
    <location>
        <begin position="26"/>
        <end position="332"/>
    </location>
</feature>
<dbReference type="InterPro" id="IPR007379">
    <property type="entry name" value="Tim44-like_dom"/>
</dbReference>
<dbReference type="EMBL" id="MRXX01000005">
    <property type="protein sequence ID" value="MBK4779405.1"/>
    <property type="molecule type" value="Genomic_DNA"/>
</dbReference>
<dbReference type="AlphaFoldDB" id="A0A9X1BCK1"/>
<dbReference type="RefSeq" id="WP_200772459.1">
    <property type="nucleotide sequence ID" value="NZ_CP072329.1"/>
</dbReference>
<evidence type="ECO:0000313" key="5">
    <source>
        <dbReference type="EMBL" id="MBK4779405.1"/>
    </source>
</evidence>
<evidence type="ECO:0000256" key="3">
    <source>
        <dbReference type="SAM" id="SignalP"/>
    </source>
</evidence>
<dbReference type="Proteomes" id="UP000676511">
    <property type="component" value="Chromosome"/>
</dbReference>
<reference evidence="6 7" key="2">
    <citation type="submission" date="2021-03" db="EMBL/GenBank/DDBJ databases">
        <title>Human Oral Microbial Genomes.</title>
        <authorList>
            <person name="Johnston C.D."/>
            <person name="Chen T."/>
            <person name="Dewhirst F.E."/>
        </authorList>
    </citation>
    <scope>NUCLEOTIDE SEQUENCE [LARGE SCALE GENOMIC DNA]</scope>
    <source>
        <strain evidence="6 7">CCUG 66490</strain>
    </source>
</reference>
<feature type="signal peptide" evidence="3">
    <location>
        <begin position="1"/>
        <end position="25"/>
    </location>
</feature>
<proteinExistence type="predicted"/>
<keyword evidence="2" id="KW-1133">Transmembrane helix</keyword>